<dbReference type="AlphaFoldDB" id="A0A0F9PRF1"/>
<evidence type="ECO:0000313" key="1">
    <source>
        <dbReference type="EMBL" id="KKN03676.1"/>
    </source>
</evidence>
<reference evidence="1" key="1">
    <citation type="journal article" date="2015" name="Nature">
        <title>Complex archaea that bridge the gap between prokaryotes and eukaryotes.</title>
        <authorList>
            <person name="Spang A."/>
            <person name="Saw J.H."/>
            <person name="Jorgensen S.L."/>
            <person name="Zaremba-Niedzwiedzka K."/>
            <person name="Martijn J."/>
            <person name="Lind A.E."/>
            <person name="van Eijk R."/>
            <person name="Schleper C."/>
            <person name="Guy L."/>
            <person name="Ettema T.J."/>
        </authorList>
    </citation>
    <scope>NUCLEOTIDE SEQUENCE</scope>
</reference>
<name>A0A0F9PRF1_9ZZZZ</name>
<proteinExistence type="predicted"/>
<protein>
    <submittedName>
        <fullName evidence="1">Uncharacterized protein</fullName>
    </submittedName>
</protein>
<comment type="caution">
    <text evidence="1">The sequence shown here is derived from an EMBL/GenBank/DDBJ whole genome shotgun (WGS) entry which is preliminary data.</text>
</comment>
<sequence length="257" mass="27725">MANEFEHITTGVDLSQAEYEGILAHKFDGQATGDIMYASSAVQLSRLGITASRILVSSVGGLPEWNNILPAFTMAGDLNLGGQSLIGATDSILFIRGKRQAANSNSLWIYTPDVGPGYADLLRMSIRGGIAIAEVSWTNVTHTGLVLSGALDVAGQYLTFLERAAPGAGAANEVRMYAVVGGDTLTDLAAVFQDGTVDIFAQEATDPASPIFEYPDNTELKTIMRKPDRKTIQFVAQFPNGKEFVMREIQYPNSRWN</sequence>
<organism evidence="1">
    <name type="scientific">marine sediment metagenome</name>
    <dbReference type="NCBI Taxonomy" id="412755"/>
    <lineage>
        <taxon>unclassified sequences</taxon>
        <taxon>metagenomes</taxon>
        <taxon>ecological metagenomes</taxon>
    </lineage>
</organism>
<accession>A0A0F9PRF1</accession>
<gene>
    <name evidence="1" type="ORF">LCGC14_1105390</name>
</gene>
<dbReference type="EMBL" id="LAZR01005010">
    <property type="protein sequence ID" value="KKN03676.1"/>
    <property type="molecule type" value="Genomic_DNA"/>
</dbReference>